<reference evidence="1 2" key="1">
    <citation type="submission" date="2017-04" db="EMBL/GenBank/DDBJ databases">
        <authorList>
            <person name="Afonso C.L."/>
            <person name="Miller P.J."/>
            <person name="Scott M.A."/>
            <person name="Spackman E."/>
            <person name="Goraichik I."/>
            <person name="Dimitrov K.M."/>
            <person name="Suarez D.L."/>
            <person name="Swayne D.E."/>
        </authorList>
    </citation>
    <scope>NUCLEOTIDE SEQUENCE [LARGE SCALE GENOMIC DNA]</scope>
    <source>
        <strain evidence="1 2">DSM 11622</strain>
    </source>
</reference>
<keyword evidence="2" id="KW-1185">Reference proteome</keyword>
<evidence type="ECO:0000313" key="1">
    <source>
        <dbReference type="EMBL" id="SMB90755.1"/>
    </source>
</evidence>
<dbReference type="AlphaFoldDB" id="A0A1W1VBQ4"/>
<protein>
    <submittedName>
        <fullName evidence="1">Uncharacterized protein</fullName>
    </submittedName>
</protein>
<accession>A0A1W1VBQ4</accession>
<organism evidence="1 2">
    <name type="scientific">Hymenobacter roseosalivarius DSM 11622</name>
    <dbReference type="NCBI Taxonomy" id="645990"/>
    <lineage>
        <taxon>Bacteria</taxon>
        <taxon>Pseudomonadati</taxon>
        <taxon>Bacteroidota</taxon>
        <taxon>Cytophagia</taxon>
        <taxon>Cytophagales</taxon>
        <taxon>Hymenobacteraceae</taxon>
        <taxon>Hymenobacter</taxon>
    </lineage>
</organism>
<proteinExistence type="predicted"/>
<dbReference type="Proteomes" id="UP000192266">
    <property type="component" value="Unassembled WGS sequence"/>
</dbReference>
<sequence length="360" mass="42622">MTAFRLWITYLVSALPMTKISKKKIYYSIGEPLRHYLHQYDRETRLPVTYKDLTRFSAAFPLLDRNGRDTLWETVFYEPSALQELAAGLTEVYALLKTDGDLSFSEHLLTDRIDYCRFGNSNPFRVRIVNQFNDNYDYFYVKRADASRVYGLELEHILSPNSINYLVCGDSLIEEHIAGIPGDDFIRDHLQRPHLNQVRIAKEFVKFNERCFARLLGDMRAYNYVIDVTPDFEDEQYRVRAIDFDQQSYEGKKTMYLPQFFKDNRAVVQLCSKLLTGESIRQYQTEERTLMARRARAERYRLKDLLDCMRPDELSTPEKTTILQQELNQHHRTTQFNRCRTMGDIVRLNLRLMLGRPRPE</sequence>
<evidence type="ECO:0000313" key="2">
    <source>
        <dbReference type="Proteomes" id="UP000192266"/>
    </source>
</evidence>
<gene>
    <name evidence="1" type="ORF">SAMN00120144_0571</name>
</gene>
<name>A0A1W1VBQ4_9BACT</name>
<dbReference type="EMBL" id="FWWW01000055">
    <property type="protein sequence ID" value="SMB90755.1"/>
    <property type="molecule type" value="Genomic_DNA"/>
</dbReference>
<dbReference type="STRING" id="645990.SAMN00120144_0571"/>